<feature type="compositionally biased region" description="Basic and acidic residues" evidence="1">
    <location>
        <begin position="1"/>
        <end position="36"/>
    </location>
</feature>
<dbReference type="Proteomes" id="UP000243459">
    <property type="component" value="Chromosome 5"/>
</dbReference>
<dbReference type="EMBL" id="CM007385">
    <property type="protein sequence ID" value="ONK68181.1"/>
    <property type="molecule type" value="Genomic_DNA"/>
</dbReference>
<reference evidence="3" key="1">
    <citation type="journal article" date="2017" name="Nat. Commun.">
        <title>The asparagus genome sheds light on the origin and evolution of a young Y chromosome.</title>
        <authorList>
            <person name="Harkess A."/>
            <person name="Zhou J."/>
            <person name="Xu C."/>
            <person name="Bowers J.E."/>
            <person name="Van der Hulst R."/>
            <person name="Ayyampalayam S."/>
            <person name="Mercati F."/>
            <person name="Riccardi P."/>
            <person name="McKain M.R."/>
            <person name="Kakrana A."/>
            <person name="Tang H."/>
            <person name="Ray J."/>
            <person name="Groenendijk J."/>
            <person name="Arikit S."/>
            <person name="Mathioni S.M."/>
            <person name="Nakano M."/>
            <person name="Shan H."/>
            <person name="Telgmann-Rauber A."/>
            <person name="Kanno A."/>
            <person name="Yue Z."/>
            <person name="Chen H."/>
            <person name="Li W."/>
            <person name="Chen Y."/>
            <person name="Xu X."/>
            <person name="Zhang Y."/>
            <person name="Luo S."/>
            <person name="Chen H."/>
            <person name="Gao J."/>
            <person name="Mao Z."/>
            <person name="Pires J.C."/>
            <person name="Luo M."/>
            <person name="Kudrna D."/>
            <person name="Wing R.A."/>
            <person name="Meyers B.C."/>
            <person name="Yi K."/>
            <person name="Kong H."/>
            <person name="Lavrijsen P."/>
            <person name="Sunseri F."/>
            <person name="Falavigna A."/>
            <person name="Ye Y."/>
            <person name="Leebens-Mack J.H."/>
            <person name="Chen G."/>
        </authorList>
    </citation>
    <scope>NUCLEOTIDE SEQUENCE [LARGE SCALE GENOMIC DNA]</scope>
    <source>
        <strain evidence="3">cv. DH0086</strain>
    </source>
</reference>
<name>A0A5P1EUJ7_ASPOF</name>
<feature type="region of interest" description="Disordered" evidence="1">
    <location>
        <begin position="1"/>
        <end position="44"/>
    </location>
</feature>
<protein>
    <submittedName>
        <fullName evidence="2">Uncharacterized protein</fullName>
    </submittedName>
</protein>
<accession>A0A5P1EUJ7</accession>
<feature type="region of interest" description="Disordered" evidence="1">
    <location>
        <begin position="63"/>
        <end position="112"/>
    </location>
</feature>
<dbReference type="Gramene" id="ONK68181">
    <property type="protein sequence ID" value="ONK68181"/>
    <property type="gene ID" value="A4U43_C05F8470"/>
</dbReference>
<gene>
    <name evidence="2" type="ORF">A4U43_C05F8470</name>
</gene>
<sequence>MVQVEAEKQAAMHAKRQMDEEPRRTTDPVGRLDRSGSTRPETAASVVPNCVCRLEVVVIPRTLSSKAKGGGPSARLPKSIAALPEAGSRSEPGPGTHSAGQTTASVGTLDGGEEQAVPLLESCGELRGANRDIPLAFPPLDCGA</sequence>
<proteinExistence type="predicted"/>
<dbReference type="AlphaFoldDB" id="A0A5P1EUJ7"/>
<organism evidence="2 3">
    <name type="scientific">Asparagus officinalis</name>
    <name type="common">Garden asparagus</name>
    <dbReference type="NCBI Taxonomy" id="4686"/>
    <lineage>
        <taxon>Eukaryota</taxon>
        <taxon>Viridiplantae</taxon>
        <taxon>Streptophyta</taxon>
        <taxon>Embryophyta</taxon>
        <taxon>Tracheophyta</taxon>
        <taxon>Spermatophyta</taxon>
        <taxon>Magnoliopsida</taxon>
        <taxon>Liliopsida</taxon>
        <taxon>Asparagales</taxon>
        <taxon>Asparagaceae</taxon>
        <taxon>Asparagoideae</taxon>
        <taxon>Asparagus</taxon>
    </lineage>
</organism>
<evidence type="ECO:0000313" key="2">
    <source>
        <dbReference type="EMBL" id="ONK68181.1"/>
    </source>
</evidence>
<evidence type="ECO:0000313" key="3">
    <source>
        <dbReference type="Proteomes" id="UP000243459"/>
    </source>
</evidence>
<evidence type="ECO:0000256" key="1">
    <source>
        <dbReference type="SAM" id="MobiDB-lite"/>
    </source>
</evidence>
<keyword evidence="3" id="KW-1185">Reference proteome</keyword>